<dbReference type="SFLD" id="SFLDS00019">
    <property type="entry name" value="Glutathione_Transferase_(cytos"/>
    <property type="match status" value="1"/>
</dbReference>
<reference evidence="2 3" key="1">
    <citation type="submission" date="2021-04" db="EMBL/GenBank/DDBJ databases">
        <title>The genome sequence of Ideonella sp. 3Y2.</title>
        <authorList>
            <person name="Liu Y."/>
        </authorList>
    </citation>
    <scope>NUCLEOTIDE SEQUENCE [LARGE SCALE GENOMIC DNA]</scope>
    <source>
        <strain evidence="2 3">3Y2</strain>
    </source>
</reference>
<proteinExistence type="predicted"/>
<dbReference type="Gene3D" id="3.40.30.10">
    <property type="entry name" value="Glutaredoxin"/>
    <property type="match status" value="1"/>
</dbReference>
<dbReference type="GO" id="GO:0016034">
    <property type="term" value="F:maleylacetoacetate isomerase activity"/>
    <property type="evidence" value="ECO:0007669"/>
    <property type="project" value="TreeGrafter"/>
</dbReference>
<dbReference type="EMBL" id="JAGQDD010000007">
    <property type="protein sequence ID" value="MBQ0931152.1"/>
    <property type="molecule type" value="Genomic_DNA"/>
</dbReference>
<dbReference type="Proteomes" id="UP000676246">
    <property type="component" value="Unassembled WGS sequence"/>
</dbReference>
<evidence type="ECO:0000313" key="3">
    <source>
        <dbReference type="Proteomes" id="UP000676246"/>
    </source>
</evidence>
<feature type="domain" description="GST N-terminal" evidence="1">
    <location>
        <begin position="6"/>
        <end position="86"/>
    </location>
</feature>
<dbReference type="SUPFAM" id="SSF47616">
    <property type="entry name" value="GST C-terminal domain-like"/>
    <property type="match status" value="1"/>
</dbReference>
<dbReference type="CDD" id="cd03194">
    <property type="entry name" value="GST_C_3"/>
    <property type="match status" value="1"/>
</dbReference>
<name>A0A940YEL7_9BURK</name>
<gene>
    <name evidence="2" type="ORF">KAK03_11705</name>
</gene>
<comment type="caution">
    <text evidence="2">The sequence shown here is derived from an EMBL/GenBank/DDBJ whole genome shotgun (WGS) entry which is preliminary data.</text>
</comment>
<dbReference type="Pfam" id="PF13410">
    <property type="entry name" value="GST_C_2"/>
    <property type="match status" value="1"/>
</dbReference>
<evidence type="ECO:0000313" key="2">
    <source>
        <dbReference type="EMBL" id="MBQ0931152.1"/>
    </source>
</evidence>
<dbReference type="Pfam" id="PF13409">
    <property type="entry name" value="GST_N_2"/>
    <property type="match status" value="1"/>
</dbReference>
<dbReference type="GO" id="GO:0006559">
    <property type="term" value="P:L-phenylalanine catabolic process"/>
    <property type="evidence" value="ECO:0007669"/>
    <property type="project" value="TreeGrafter"/>
</dbReference>
<dbReference type="InterPro" id="IPR036249">
    <property type="entry name" value="Thioredoxin-like_sf"/>
</dbReference>
<organism evidence="2 3">
    <name type="scientific">Ideonella alba</name>
    <dbReference type="NCBI Taxonomy" id="2824118"/>
    <lineage>
        <taxon>Bacteria</taxon>
        <taxon>Pseudomonadati</taxon>
        <taxon>Pseudomonadota</taxon>
        <taxon>Betaproteobacteria</taxon>
        <taxon>Burkholderiales</taxon>
        <taxon>Sphaerotilaceae</taxon>
        <taxon>Ideonella</taxon>
    </lineage>
</organism>
<dbReference type="GO" id="GO:0004364">
    <property type="term" value="F:glutathione transferase activity"/>
    <property type="evidence" value="ECO:0007669"/>
    <property type="project" value="TreeGrafter"/>
</dbReference>
<dbReference type="SUPFAM" id="SSF52833">
    <property type="entry name" value="Thioredoxin-like"/>
    <property type="match status" value="1"/>
</dbReference>
<dbReference type="AlphaFoldDB" id="A0A940YEL7"/>
<dbReference type="PANTHER" id="PTHR42673">
    <property type="entry name" value="MALEYLACETOACETATE ISOMERASE"/>
    <property type="match status" value="1"/>
</dbReference>
<dbReference type="InterPro" id="IPR040079">
    <property type="entry name" value="Glutathione_S-Trfase"/>
</dbReference>
<dbReference type="InterPro" id="IPR004045">
    <property type="entry name" value="Glutathione_S-Trfase_N"/>
</dbReference>
<dbReference type="PANTHER" id="PTHR42673:SF4">
    <property type="entry name" value="MALEYLACETOACETATE ISOMERASE"/>
    <property type="match status" value="1"/>
</dbReference>
<dbReference type="InterPro" id="IPR036282">
    <property type="entry name" value="Glutathione-S-Trfase_C_sf"/>
</dbReference>
<accession>A0A940YEL7</accession>
<keyword evidence="3" id="KW-1185">Reference proteome</keyword>
<dbReference type="CDD" id="cd03043">
    <property type="entry name" value="GST_N_1"/>
    <property type="match status" value="1"/>
</dbReference>
<dbReference type="PROSITE" id="PS50404">
    <property type="entry name" value="GST_NTER"/>
    <property type="match status" value="1"/>
</dbReference>
<dbReference type="GO" id="GO:0006749">
    <property type="term" value="P:glutathione metabolic process"/>
    <property type="evidence" value="ECO:0007669"/>
    <property type="project" value="TreeGrafter"/>
</dbReference>
<dbReference type="RefSeq" id="WP_210854137.1">
    <property type="nucleotide sequence ID" value="NZ_JAGQDD010000007.1"/>
</dbReference>
<sequence length="221" mass="24613">MATPPTTLTLSSKNYSSWSLRGWLLCRLAGLEFKEVMVSADDAAAKAEMLLLAPSILVPCLRHQGVTVWDTLAIAEYLHEIKPKAGLLPADRAARAHCRAICGEMHSGFASLRSALPMNLKARFPGYKVWSRAQTDIDRVLQIWQECLQQYGGPYLFGAQPTMADAMYAPVVTRFQTYDVTPPPPECQAYCATILALPDLQRWIAEARKEPEAIDELEVEF</sequence>
<dbReference type="Gene3D" id="1.20.1050.10">
    <property type="match status" value="1"/>
</dbReference>
<protein>
    <submittedName>
        <fullName evidence="2">Glutathione S-transferase family protein</fullName>
    </submittedName>
</protein>
<evidence type="ECO:0000259" key="1">
    <source>
        <dbReference type="PROSITE" id="PS50404"/>
    </source>
</evidence>